<dbReference type="PATRIC" id="fig|1210908.3.peg.3508"/>
<dbReference type="EMBL" id="ALJD01000009">
    <property type="protein sequence ID" value="EJN58266.1"/>
    <property type="molecule type" value="Genomic_DNA"/>
</dbReference>
<name>J3JED3_9EURY</name>
<accession>J3JED3</accession>
<dbReference type="RefSeq" id="WP_009733072.1">
    <property type="nucleotide sequence ID" value="NZ_ALJD01000009.1"/>
</dbReference>
<dbReference type="Pfam" id="PF19100">
    <property type="entry name" value="DUF5787"/>
    <property type="match status" value="1"/>
</dbReference>
<protein>
    <submittedName>
        <fullName evidence="1">Uncharacterized protein</fullName>
    </submittedName>
</protein>
<gene>
    <name evidence="1" type="ORF">HSB1_36830</name>
</gene>
<proteinExistence type="predicted"/>
<dbReference type="AlphaFoldDB" id="J3JED3"/>
<dbReference type="InterPro" id="IPR043901">
    <property type="entry name" value="DUF5787"/>
</dbReference>
<evidence type="ECO:0000313" key="2">
    <source>
        <dbReference type="Proteomes" id="UP000007813"/>
    </source>
</evidence>
<sequence length="324" mass="35922">MHEFGFELALCSHLEATTDSVVARQLGGTVVAPGSRIVDVVLVEQGPEFDARTRITDQRIPTLAVESDVGVGSAVYWKDAFDCHPERAREVTDWALSVGFFEREQGGRRRHGGREYVRRTTRYPDWFSSLTAIENKPDLGTPGDLERQLRTDVSLALFDEVILATESYVTRAHLNRIPEQVGVWRFDPETGEREVVREPTTLTPESTGVELLDRQPLRTDVAFVDAAEKARVRRRVAEKAYGKGWRSYDLPTCAHATATADGRPYCEHFGCVVDPGADCGASCTAAEPSDPPAVDLAALRDERSPWVANPAGVARRQVGLDRFR</sequence>
<comment type="caution">
    <text evidence="1">The sequence shown here is derived from an EMBL/GenBank/DDBJ whole genome shotgun (WGS) entry which is preliminary data.</text>
</comment>
<evidence type="ECO:0000313" key="1">
    <source>
        <dbReference type="EMBL" id="EJN58266.1"/>
    </source>
</evidence>
<organism evidence="1 2">
    <name type="scientific">Halogranum salarium B-1</name>
    <dbReference type="NCBI Taxonomy" id="1210908"/>
    <lineage>
        <taxon>Archaea</taxon>
        <taxon>Methanobacteriati</taxon>
        <taxon>Methanobacteriota</taxon>
        <taxon>Stenosarchaea group</taxon>
        <taxon>Halobacteria</taxon>
        <taxon>Halobacteriales</taxon>
        <taxon>Haloferacaceae</taxon>
    </lineage>
</organism>
<reference evidence="1 2" key="1">
    <citation type="journal article" date="2012" name="J. Bacteriol.">
        <title>Draft Genome Sequence of the Extremely Halophilic Archaeon Halogranum salarium B-1T.</title>
        <authorList>
            <person name="Kim K.K."/>
            <person name="Lee K.C."/>
            <person name="Lee J.S."/>
        </authorList>
    </citation>
    <scope>NUCLEOTIDE SEQUENCE [LARGE SCALE GENOMIC DNA]</scope>
    <source>
        <strain evidence="1 2">B-1</strain>
    </source>
</reference>
<dbReference type="OrthoDB" id="211869at2157"/>
<dbReference type="eggNOG" id="arCOG03104">
    <property type="taxonomic scope" value="Archaea"/>
</dbReference>
<dbReference type="Proteomes" id="UP000007813">
    <property type="component" value="Unassembled WGS sequence"/>
</dbReference>